<protein>
    <submittedName>
        <fullName evidence="1">Uncharacterized protein</fullName>
    </submittedName>
</protein>
<organism evidence="1 2">
    <name type="scientific">Sphaerobolus stellatus (strain SS14)</name>
    <dbReference type="NCBI Taxonomy" id="990650"/>
    <lineage>
        <taxon>Eukaryota</taxon>
        <taxon>Fungi</taxon>
        <taxon>Dikarya</taxon>
        <taxon>Basidiomycota</taxon>
        <taxon>Agaricomycotina</taxon>
        <taxon>Agaricomycetes</taxon>
        <taxon>Phallomycetidae</taxon>
        <taxon>Geastrales</taxon>
        <taxon>Sphaerobolaceae</taxon>
        <taxon>Sphaerobolus</taxon>
    </lineage>
</organism>
<dbReference type="HOGENOM" id="CLU_2528909_0_0_1"/>
<evidence type="ECO:0000313" key="2">
    <source>
        <dbReference type="Proteomes" id="UP000054279"/>
    </source>
</evidence>
<proteinExistence type="predicted"/>
<sequence>MLHWSWLLLGNKAALHNRKFRPVYQELKRNIQEFIQKEDEQDSADETIHRARAQNLSQDLPKLFGMLKDCLKTDAFMEEIDVTSS</sequence>
<accession>A0A0C9V4M2</accession>
<gene>
    <name evidence="1" type="ORF">M422DRAFT_35812</name>
</gene>
<evidence type="ECO:0000313" key="1">
    <source>
        <dbReference type="EMBL" id="KIJ32395.1"/>
    </source>
</evidence>
<feature type="non-terminal residue" evidence="1">
    <location>
        <position position="85"/>
    </location>
</feature>
<name>A0A0C9V4M2_SPHS4</name>
<dbReference type="Proteomes" id="UP000054279">
    <property type="component" value="Unassembled WGS sequence"/>
</dbReference>
<reference evidence="1 2" key="1">
    <citation type="submission" date="2014-06" db="EMBL/GenBank/DDBJ databases">
        <title>Evolutionary Origins and Diversification of the Mycorrhizal Mutualists.</title>
        <authorList>
            <consortium name="DOE Joint Genome Institute"/>
            <consortium name="Mycorrhizal Genomics Consortium"/>
            <person name="Kohler A."/>
            <person name="Kuo A."/>
            <person name="Nagy L.G."/>
            <person name="Floudas D."/>
            <person name="Copeland A."/>
            <person name="Barry K.W."/>
            <person name="Cichocki N."/>
            <person name="Veneault-Fourrey C."/>
            <person name="LaButti K."/>
            <person name="Lindquist E.A."/>
            <person name="Lipzen A."/>
            <person name="Lundell T."/>
            <person name="Morin E."/>
            <person name="Murat C."/>
            <person name="Riley R."/>
            <person name="Ohm R."/>
            <person name="Sun H."/>
            <person name="Tunlid A."/>
            <person name="Henrissat B."/>
            <person name="Grigoriev I.V."/>
            <person name="Hibbett D.S."/>
            <person name="Martin F."/>
        </authorList>
    </citation>
    <scope>NUCLEOTIDE SEQUENCE [LARGE SCALE GENOMIC DNA]</scope>
    <source>
        <strain evidence="1 2">SS14</strain>
    </source>
</reference>
<keyword evidence="2" id="KW-1185">Reference proteome</keyword>
<dbReference type="AlphaFoldDB" id="A0A0C9V4M2"/>
<dbReference type="EMBL" id="KN837227">
    <property type="protein sequence ID" value="KIJ32395.1"/>
    <property type="molecule type" value="Genomic_DNA"/>
</dbReference>